<gene>
    <name evidence="2" type="ORF">HaLaN_08129</name>
</gene>
<comment type="caution">
    <text evidence="2">The sequence shown here is derived from an EMBL/GenBank/DDBJ whole genome shotgun (WGS) entry which is preliminary data.</text>
</comment>
<feature type="region of interest" description="Disordered" evidence="1">
    <location>
        <begin position="321"/>
        <end position="349"/>
    </location>
</feature>
<name>A0A699YQ54_HAELA</name>
<dbReference type="Proteomes" id="UP000485058">
    <property type="component" value="Unassembled WGS sequence"/>
</dbReference>
<sequence>MTPTGAVQVATPRSGSCQGQGVPSIGLQKVARPSTHGPGPAACSTLACVHHAMLKLLLTSEHVTVGLLDNASHSCRGTMHCAAVLTSCATSSMRILQWHTVNPFKASLHIGVMERLSQSSTEYGAYLTILSVVLLCKPSLYERYRVILLASHLIGQAPATPAEKRSYARQRAAGCLTGHHKQLRIRPALAPAGLSMPFSIFMHLMDTGVDDLFYQATLHLCLIPLMDLPVSATVLGAALLTPMYLALNWHSLQRQGLAPHSWGLLMLGRQAACCVAGVGGATLVHALVLEGFGSGSAGEPTMSTIVSTSASSSSYVRAGPGSCQPGVSARQLPGRRSGSVPPRRSAAEAGVLPPPCQALPVRPGPHLAAGAAFIRQAAAYYWGGSKPNRTGSWRLMHAWGAAMLACTAVGKSAGKSAGCV</sequence>
<dbReference type="AlphaFoldDB" id="A0A699YQ54"/>
<organism evidence="2 3">
    <name type="scientific">Haematococcus lacustris</name>
    <name type="common">Green alga</name>
    <name type="synonym">Haematococcus pluvialis</name>
    <dbReference type="NCBI Taxonomy" id="44745"/>
    <lineage>
        <taxon>Eukaryota</taxon>
        <taxon>Viridiplantae</taxon>
        <taxon>Chlorophyta</taxon>
        <taxon>core chlorophytes</taxon>
        <taxon>Chlorophyceae</taxon>
        <taxon>CS clade</taxon>
        <taxon>Chlamydomonadales</taxon>
        <taxon>Haematococcaceae</taxon>
        <taxon>Haematococcus</taxon>
    </lineage>
</organism>
<accession>A0A699YQ54</accession>
<keyword evidence="3" id="KW-1185">Reference proteome</keyword>
<feature type="compositionally biased region" description="Low complexity" evidence="1">
    <location>
        <begin position="334"/>
        <end position="344"/>
    </location>
</feature>
<proteinExistence type="predicted"/>
<evidence type="ECO:0000313" key="2">
    <source>
        <dbReference type="EMBL" id="GFH12437.1"/>
    </source>
</evidence>
<dbReference type="EMBL" id="BLLF01000503">
    <property type="protein sequence ID" value="GFH12437.1"/>
    <property type="molecule type" value="Genomic_DNA"/>
</dbReference>
<evidence type="ECO:0000313" key="3">
    <source>
        <dbReference type="Proteomes" id="UP000485058"/>
    </source>
</evidence>
<feature type="region of interest" description="Disordered" evidence="1">
    <location>
        <begin position="1"/>
        <end position="21"/>
    </location>
</feature>
<evidence type="ECO:0000256" key="1">
    <source>
        <dbReference type="SAM" id="MobiDB-lite"/>
    </source>
</evidence>
<reference evidence="2 3" key="1">
    <citation type="submission" date="2020-02" db="EMBL/GenBank/DDBJ databases">
        <title>Draft genome sequence of Haematococcus lacustris strain NIES-144.</title>
        <authorList>
            <person name="Morimoto D."/>
            <person name="Nakagawa S."/>
            <person name="Yoshida T."/>
            <person name="Sawayama S."/>
        </authorList>
    </citation>
    <scope>NUCLEOTIDE SEQUENCE [LARGE SCALE GENOMIC DNA]</scope>
    <source>
        <strain evidence="2 3">NIES-144</strain>
    </source>
</reference>
<protein>
    <submittedName>
        <fullName evidence="2">Uncharacterized protein</fullName>
    </submittedName>
</protein>